<sequence length="199" mass="21320">MIDLVPAAREVAMLAVGIQDRQLHAATPCEGKTVGDLLDHFMGLTVAFRDAATKASLDAGYDDRLQGTPTDMWGSAERLDPDWRRLLPLRLDELAAAWADPASWEGMARAGGVTLPANVMGLVALDELVLHGWDLSRGTDQPFSCDPASLKAVHGFALQSAEDPAAREGLFGPVIEVPEDARLLDRTLGLAGRDPGWTP</sequence>
<reference evidence="2 3" key="1">
    <citation type="journal article" date="2023" name="Int. J. Syst. Evol. Microbiol.">
        <title>Arthrobacter mangrovi sp. nov., an actinobacterium isolated from the rhizosphere of a mangrove.</title>
        <authorList>
            <person name="Hamada M."/>
            <person name="Saitou S."/>
            <person name="Enomoto N."/>
            <person name="Nanri K."/>
            <person name="Hidaka K."/>
            <person name="Miura T."/>
            <person name="Tamura T."/>
        </authorList>
    </citation>
    <scope>NUCLEOTIDE SEQUENCE [LARGE SCALE GENOMIC DNA]</scope>
    <source>
        <strain evidence="2 3">NBRC 112813</strain>
    </source>
</reference>
<dbReference type="SUPFAM" id="SSF109854">
    <property type="entry name" value="DinB/YfiT-like putative metalloenzymes"/>
    <property type="match status" value="1"/>
</dbReference>
<gene>
    <name evidence="2" type="ORF">AHIS1636_06810</name>
</gene>
<dbReference type="InterPro" id="IPR017517">
    <property type="entry name" value="Maleyloyr_isom"/>
</dbReference>
<protein>
    <submittedName>
        <fullName evidence="2">TIGR03086 family protein</fullName>
    </submittedName>
</protein>
<accession>A0ABQ5MRI7</accession>
<feature type="domain" description="Mycothiol-dependent maleylpyruvate isomerase metal-binding" evidence="1">
    <location>
        <begin position="7"/>
        <end position="135"/>
    </location>
</feature>
<dbReference type="EMBL" id="BRVS01000003">
    <property type="protein sequence ID" value="GLB66242.1"/>
    <property type="molecule type" value="Genomic_DNA"/>
</dbReference>
<dbReference type="Pfam" id="PF11716">
    <property type="entry name" value="MDMPI_N"/>
    <property type="match status" value="1"/>
</dbReference>
<name>A0ABQ5MRI7_9MICC</name>
<dbReference type="Proteomes" id="UP001209654">
    <property type="component" value="Unassembled WGS sequence"/>
</dbReference>
<dbReference type="InterPro" id="IPR017520">
    <property type="entry name" value="CHP03086"/>
</dbReference>
<evidence type="ECO:0000259" key="1">
    <source>
        <dbReference type="Pfam" id="PF11716"/>
    </source>
</evidence>
<evidence type="ECO:0000313" key="2">
    <source>
        <dbReference type="EMBL" id="GLB66242.1"/>
    </source>
</evidence>
<dbReference type="InterPro" id="IPR034660">
    <property type="entry name" value="DinB/YfiT-like"/>
</dbReference>
<dbReference type="InterPro" id="IPR024344">
    <property type="entry name" value="MDMPI_metal-binding"/>
</dbReference>
<proteinExistence type="predicted"/>
<comment type="caution">
    <text evidence="2">The sequence shown here is derived from an EMBL/GenBank/DDBJ whole genome shotgun (WGS) entry which is preliminary data.</text>
</comment>
<dbReference type="RefSeq" id="WP_264794413.1">
    <property type="nucleotide sequence ID" value="NZ_BRVS01000003.1"/>
</dbReference>
<dbReference type="NCBIfam" id="TIGR03083">
    <property type="entry name" value="maleylpyruvate isomerase family mycothiol-dependent enzyme"/>
    <property type="match status" value="1"/>
</dbReference>
<organism evidence="2 3">
    <name type="scientific">Arthrobacter mangrovi</name>
    <dbReference type="NCBI Taxonomy" id="2966350"/>
    <lineage>
        <taxon>Bacteria</taxon>
        <taxon>Bacillati</taxon>
        <taxon>Actinomycetota</taxon>
        <taxon>Actinomycetes</taxon>
        <taxon>Micrococcales</taxon>
        <taxon>Micrococcaceae</taxon>
        <taxon>Arthrobacter</taxon>
    </lineage>
</organism>
<dbReference type="NCBIfam" id="TIGR03086">
    <property type="entry name" value="TIGR03086 family metal-binding protein"/>
    <property type="match status" value="1"/>
</dbReference>
<keyword evidence="3" id="KW-1185">Reference proteome</keyword>
<evidence type="ECO:0000313" key="3">
    <source>
        <dbReference type="Proteomes" id="UP001209654"/>
    </source>
</evidence>
<dbReference type="Gene3D" id="1.20.120.450">
    <property type="entry name" value="dinb family like domain"/>
    <property type="match status" value="1"/>
</dbReference>